<evidence type="ECO:0000256" key="7">
    <source>
        <dbReference type="ARBA" id="ARBA00023136"/>
    </source>
</evidence>
<keyword evidence="11" id="KW-1185">Reference proteome</keyword>
<feature type="transmembrane region" description="Helical" evidence="9">
    <location>
        <begin position="107"/>
        <end position="129"/>
    </location>
</feature>
<evidence type="ECO:0000256" key="1">
    <source>
        <dbReference type="ARBA" id="ARBA00004651"/>
    </source>
</evidence>
<evidence type="ECO:0000313" key="11">
    <source>
        <dbReference type="Proteomes" id="UP001060164"/>
    </source>
</evidence>
<keyword evidence="3 8" id="KW-0813">Transport</keyword>
<dbReference type="Gene3D" id="1.10.1760.20">
    <property type="match status" value="1"/>
</dbReference>
<evidence type="ECO:0000256" key="2">
    <source>
        <dbReference type="ARBA" id="ARBA00005540"/>
    </source>
</evidence>
<dbReference type="PIRSF" id="PIRSF037778">
    <property type="entry name" value="UCP037778_transp_RibU"/>
    <property type="match status" value="1"/>
</dbReference>
<evidence type="ECO:0000313" key="10">
    <source>
        <dbReference type="EMBL" id="UWP60733.1"/>
    </source>
</evidence>
<feature type="transmembrane region" description="Helical" evidence="9">
    <location>
        <begin position="41"/>
        <end position="64"/>
    </location>
</feature>
<proteinExistence type="inferred from homology"/>
<feature type="transmembrane region" description="Helical" evidence="9">
    <location>
        <begin position="141"/>
        <end position="165"/>
    </location>
</feature>
<protein>
    <recommendedName>
        <fullName evidence="8">Riboflavin transporter</fullName>
    </recommendedName>
</protein>
<organism evidence="10 11">
    <name type="scientific">Ruminococcus gauvreauii</name>
    <dbReference type="NCBI Taxonomy" id="438033"/>
    <lineage>
        <taxon>Bacteria</taxon>
        <taxon>Bacillati</taxon>
        <taxon>Bacillota</taxon>
        <taxon>Clostridia</taxon>
        <taxon>Eubacteriales</taxon>
        <taxon>Oscillospiraceae</taxon>
        <taxon>Ruminococcus</taxon>
    </lineage>
</organism>
<evidence type="ECO:0000256" key="4">
    <source>
        <dbReference type="ARBA" id="ARBA00022475"/>
    </source>
</evidence>
<dbReference type="Pfam" id="PF12822">
    <property type="entry name" value="ECF_trnsprt"/>
    <property type="match status" value="1"/>
</dbReference>
<dbReference type="InterPro" id="IPR024529">
    <property type="entry name" value="ECF_trnsprt_substrate-spec"/>
</dbReference>
<dbReference type="Proteomes" id="UP001060164">
    <property type="component" value="Chromosome"/>
</dbReference>
<keyword evidence="4 8" id="KW-1003">Cell membrane</keyword>
<keyword evidence="6 9" id="KW-1133">Transmembrane helix</keyword>
<evidence type="ECO:0000256" key="9">
    <source>
        <dbReference type="SAM" id="Phobius"/>
    </source>
</evidence>
<feature type="transmembrane region" description="Helical" evidence="9">
    <location>
        <begin position="191"/>
        <end position="211"/>
    </location>
</feature>
<accession>A0ABY5VKP1</accession>
<comment type="function">
    <text evidence="8">Probably a riboflavin-binding protein that interacts with the energy-coupling factor (ECF) ABC-transporter complex.</text>
</comment>
<comment type="similarity">
    <text evidence="2 8">Belongs to the prokaryotic riboflavin transporter (P-RFT) (TC 2.A.87) family.</text>
</comment>
<keyword evidence="5 9" id="KW-0812">Transmembrane</keyword>
<dbReference type="PANTHER" id="PTHR38438:SF1">
    <property type="entry name" value="RIBOFLAVIN TRANSPORTER RIBU"/>
    <property type="match status" value="1"/>
</dbReference>
<comment type="subcellular location">
    <subcellularLocation>
        <location evidence="1">Cell membrane</location>
        <topology evidence="1">Multi-pass membrane protein</topology>
    </subcellularLocation>
</comment>
<dbReference type="EMBL" id="CP102290">
    <property type="protein sequence ID" value="UWP60733.1"/>
    <property type="molecule type" value="Genomic_DNA"/>
</dbReference>
<evidence type="ECO:0000256" key="8">
    <source>
        <dbReference type="PIRNR" id="PIRNR037778"/>
    </source>
</evidence>
<reference evidence="10" key="1">
    <citation type="journal article" date="2022" name="Cell">
        <title>Design, construction, and in vivo augmentation of a complex gut microbiome.</title>
        <authorList>
            <person name="Cheng A.G."/>
            <person name="Ho P.Y."/>
            <person name="Aranda-Diaz A."/>
            <person name="Jain S."/>
            <person name="Yu F.B."/>
            <person name="Meng X."/>
            <person name="Wang M."/>
            <person name="Iakiviak M."/>
            <person name="Nagashima K."/>
            <person name="Zhao A."/>
            <person name="Murugkar P."/>
            <person name="Patil A."/>
            <person name="Atabakhsh K."/>
            <person name="Weakley A."/>
            <person name="Yan J."/>
            <person name="Brumbaugh A.R."/>
            <person name="Higginbottom S."/>
            <person name="Dimas A."/>
            <person name="Shiver A.L."/>
            <person name="Deutschbauer A."/>
            <person name="Neff N."/>
            <person name="Sonnenburg J.L."/>
            <person name="Huang K.C."/>
            <person name="Fischbach M.A."/>
        </authorList>
    </citation>
    <scope>NUCLEOTIDE SEQUENCE</scope>
    <source>
        <strain evidence="10">DSM 19829</strain>
    </source>
</reference>
<name>A0ABY5VKP1_9FIRM</name>
<gene>
    <name evidence="10" type="ORF">NQ502_06780</name>
</gene>
<feature type="transmembrane region" description="Helical" evidence="9">
    <location>
        <begin position="12"/>
        <end position="35"/>
    </location>
</feature>
<evidence type="ECO:0000256" key="6">
    <source>
        <dbReference type="ARBA" id="ARBA00022989"/>
    </source>
</evidence>
<evidence type="ECO:0000256" key="5">
    <source>
        <dbReference type="ARBA" id="ARBA00022692"/>
    </source>
</evidence>
<keyword evidence="7 8" id="KW-0472">Membrane</keyword>
<dbReference type="RefSeq" id="WP_028530357.1">
    <property type="nucleotide sequence ID" value="NZ_CABLBR010000002.1"/>
</dbReference>
<dbReference type="InterPro" id="IPR025720">
    <property type="entry name" value="RibU"/>
</dbReference>
<feature type="transmembrane region" description="Helical" evidence="9">
    <location>
        <begin position="76"/>
        <end position="95"/>
    </location>
</feature>
<dbReference type="PANTHER" id="PTHR38438">
    <property type="entry name" value="RIBOFLAVIN TRANSPORTER RIBU"/>
    <property type="match status" value="1"/>
</dbReference>
<sequence>MNTKAKKITMIGMFCAIAYAVMVIGRFPVVLFLKYDPKDVIITIGGFIFGPMASLIISVIVAFLEMITVSETGPIGCIMNILSSCCFACTAAFIYKKKHTLKGAVTGLIAGCLLTTGIILLWNYLIAPLYMGYPREAVVKLLLPAFLPFNLLKGGLNTVITLLIYKPVVTALRKAGLLESSGAPAVRERHMGIVIVSAVLLITIVFLMLAMKGWV</sequence>
<evidence type="ECO:0000256" key="3">
    <source>
        <dbReference type="ARBA" id="ARBA00022448"/>
    </source>
</evidence>